<evidence type="ECO:0000259" key="2">
    <source>
        <dbReference type="PROSITE" id="PS50110"/>
    </source>
</evidence>
<dbReference type="GO" id="GO:0000160">
    <property type="term" value="P:phosphorelay signal transduction system"/>
    <property type="evidence" value="ECO:0007669"/>
    <property type="project" value="InterPro"/>
</dbReference>
<dbReference type="Proteomes" id="UP000251800">
    <property type="component" value="Unassembled WGS sequence"/>
</dbReference>
<dbReference type="OrthoDB" id="5755654at2"/>
<dbReference type="SUPFAM" id="SSF109604">
    <property type="entry name" value="HD-domain/PDEase-like"/>
    <property type="match status" value="1"/>
</dbReference>
<dbReference type="Gene3D" id="3.40.50.2300">
    <property type="match status" value="1"/>
</dbReference>
<evidence type="ECO:0000256" key="1">
    <source>
        <dbReference type="PROSITE-ProRule" id="PRU00169"/>
    </source>
</evidence>
<comment type="caution">
    <text evidence="4">The sequence shown here is derived from an EMBL/GenBank/DDBJ whole genome shotgun (WGS) entry which is preliminary data.</text>
</comment>
<gene>
    <name evidence="4" type="ORF">DEH80_15680</name>
</gene>
<name>A0A383XQ76_9GAMM</name>
<dbReference type="PIRSF" id="PIRSF036883">
    <property type="entry name" value="RR_HD-GYP_mod"/>
    <property type="match status" value="1"/>
</dbReference>
<dbReference type="PROSITE" id="PS50110">
    <property type="entry name" value="RESPONSE_REGULATORY"/>
    <property type="match status" value="1"/>
</dbReference>
<keyword evidence="1" id="KW-0597">Phosphoprotein</keyword>
<keyword evidence="5" id="KW-1185">Reference proteome</keyword>
<feature type="modified residue" description="4-aspartylphosphate" evidence="1">
    <location>
        <position position="56"/>
    </location>
</feature>
<dbReference type="InterPro" id="IPR013976">
    <property type="entry name" value="HDOD"/>
</dbReference>
<dbReference type="CDD" id="cd17569">
    <property type="entry name" value="REC_HupR-like"/>
    <property type="match status" value="1"/>
</dbReference>
<dbReference type="PANTHER" id="PTHR33525:SF6">
    <property type="entry name" value="HDOD DOMAIN-CONTAINING PROTEIN"/>
    <property type="match status" value="1"/>
</dbReference>
<evidence type="ECO:0000313" key="5">
    <source>
        <dbReference type="Proteomes" id="UP000251800"/>
    </source>
</evidence>
<feature type="domain" description="HDOD" evidence="3">
    <location>
        <begin position="141"/>
        <end position="312"/>
    </location>
</feature>
<accession>A0A383XQ76</accession>
<dbReference type="InterPro" id="IPR001789">
    <property type="entry name" value="Sig_transdc_resp-reg_receiver"/>
</dbReference>
<dbReference type="EMBL" id="QEQK01000018">
    <property type="protein sequence ID" value="PWN54780.1"/>
    <property type="molecule type" value="Genomic_DNA"/>
</dbReference>
<dbReference type="RefSeq" id="WP_109721466.1">
    <property type="nucleotide sequence ID" value="NZ_QEQK01000018.1"/>
</dbReference>
<dbReference type="SMART" id="SM00448">
    <property type="entry name" value="REC"/>
    <property type="match status" value="1"/>
</dbReference>
<reference evidence="4 5" key="1">
    <citation type="submission" date="2018-05" db="EMBL/GenBank/DDBJ databases">
        <title>Abyssibacter profundi OUC007T gen. nov., sp. nov, a marine bacterium isolated from seawater of the Mariana Trench.</title>
        <authorList>
            <person name="Zhou S."/>
        </authorList>
    </citation>
    <scope>NUCLEOTIDE SEQUENCE [LARGE SCALE GENOMIC DNA]</scope>
    <source>
        <strain evidence="4 5">OUC007</strain>
    </source>
</reference>
<sequence>MTPMRLLFVDDDACVLGGIERMLFMCDRDWETEFATSGAEALALLEDEPVDVVISDMRMPMMDGAQFLRTVRERWPEAVRIMLTGQTEQEAALRALDVAQQFLSKPCEGAVLVETIDRAVSLQALLRDDSLRAALGQVGQLPATPKMYARLAGLLEDSNAKVTDVAEVIGSDPALAAKVLQFANSALLYAGGEVSDIAEAVKRIGFGMLAVLVLATEVYAQFDGGEVESLRQRSVLASRITGQICSVYAARETVMTAALLSDVGALLKGIGRTPLGEDAGASPTHAEIGAYLLGAWGLPGPVVEAVAQHRTPERLASVRFDAVGVVHVAVALAHGEAVNEAFLQAAGVKAHLPAWRAAASALTEAQAAA</sequence>
<proteinExistence type="predicted"/>
<dbReference type="SUPFAM" id="SSF52172">
    <property type="entry name" value="CheY-like"/>
    <property type="match status" value="1"/>
</dbReference>
<dbReference type="InterPro" id="IPR014626">
    <property type="entry name" value="Sig_transdc_resp-reg_put"/>
</dbReference>
<evidence type="ECO:0000259" key="3">
    <source>
        <dbReference type="PROSITE" id="PS51833"/>
    </source>
</evidence>
<evidence type="ECO:0000313" key="4">
    <source>
        <dbReference type="EMBL" id="PWN54780.1"/>
    </source>
</evidence>
<dbReference type="InterPro" id="IPR052340">
    <property type="entry name" value="RNase_Y/CdgJ"/>
</dbReference>
<dbReference type="Pfam" id="PF08668">
    <property type="entry name" value="HDOD"/>
    <property type="match status" value="1"/>
</dbReference>
<dbReference type="PROSITE" id="PS51833">
    <property type="entry name" value="HDOD"/>
    <property type="match status" value="1"/>
</dbReference>
<dbReference type="PANTHER" id="PTHR33525">
    <property type="match status" value="1"/>
</dbReference>
<organism evidence="4 5">
    <name type="scientific">Abyssibacter profundi</name>
    <dbReference type="NCBI Taxonomy" id="2182787"/>
    <lineage>
        <taxon>Bacteria</taxon>
        <taxon>Pseudomonadati</taxon>
        <taxon>Pseudomonadota</taxon>
        <taxon>Gammaproteobacteria</taxon>
        <taxon>Chromatiales</taxon>
        <taxon>Oceanococcaceae</taxon>
        <taxon>Abyssibacter</taxon>
    </lineage>
</organism>
<dbReference type="Gene3D" id="1.10.3210.10">
    <property type="entry name" value="Hypothetical protein af1432"/>
    <property type="match status" value="1"/>
</dbReference>
<dbReference type="AlphaFoldDB" id="A0A383XQ76"/>
<feature type="domain" description="Response regulatory" evidence="2">
    <location>
        <begin position="5"/>
        <end position="120"/>
    </location>
</feature>
<dbReference type="Pfam" id="PF00072">
    <property type="entry name" value="Response_reg"/>
    <property type="match status" value="1"/>
</dbReference>
<dbReference type="InterPro" id="IPR011006">
    <property type="entry name" value="CheY-like_superfamily"/>
</dbReference>
<protein>
    <submittedName>
        <fullName evidence="4">Response regulator</fullName>
    </submittedName>
</protein>